<feature type="transmembrane region" description="Helical" evidence="6">
    <location>
        <begin position="339"/>
        <end position="360"/>
    </location>
</feature>
<evidence type="ECO:0000256" key="5">
    <source>
        <dbReference type="ARBA" id="ARBA00023136"/>
    </source>
</evidence>
<reference evidence="7 8" key="1">
    <citation type="journal article" date="2020" name="Genomics">
        <title>Complete, high-quality genomes from long-read metagenomic sequencing of two wolf lichen thalli reveals enigmatic genome architecture.</title>
        <authorList>
            <person name="McKenzie S.K."/>
            <person name="Walston R.F."/>
            <person name="Allen J.L."/>
        </authorList>
    </citation>
    <scope>NUCLEOTIDE SEQUENCE [LARGE SCALE GENOMIC DNA]</scope>
    <source>
        <strain evidence="7">WasteWater2</strain>
    </source>
</reference>
<gene>
    <name evidence="7" type="ORF">HO173_005424</name>
</gene>
<feature type="transmembrane region" description="Helical" evidence="6">
    <location>
        <begin position="252"/>
        <end position="273"/>
    </location>
</feature>
<feature type="transmembrane region" description="Helical" evidence="6">
    <location>
        <begin position="426"/>
        <end position="446"/>
    </location>
</feature>
<dbReference type="AlphaFoldDB" id="A0A8H6FX44"/>
<evidence type="ECO:0000313" key="8">
    <source>
        <dbReference type="Proteomes" id="UP000578531"/>
    </source>
</evidence>
<dbReference type="GeneID" id="59287087"/>
<accession>A0A8H6FX44</accession>
<comment type="caution">
    <text evidence="7">The sequence shown here is derived from an EMBL/GenBank/DDBJ whole genome shotgun (WGS) entry which is preliminary data.</text>
</comment>
<dbReference type="OrthoDB" id="3257095at2759"/>
<dbReference type="Gene3D" id="1.20.1740.10">
    <property type="entry name" value="Amino acid/polyamine transporter I"/>
    <property type="match status" value="1"/>
</dbReference>
<feature type="transmembrane region" description="Helical" evidence="6">
    <location>
        <begin position="184"/>
        <end position="204"/>
    </location>
</feature>
<name>A0A8H6FX44_9LECA</name>
<keyword evidence="3 6" id="KW-0812">Transmembrane</keyword>
<evidence type="ECO:0000256" key="6">
    <source>
        <dbReference type="SAM" id="Phobius"/>
    </source>
</evidence>
<dbReference type="PIRSF" id="PIRSF006060">
    <property type="entry name" value="AA_transporter"/>
    <property type="match status" value="1"/>
</dbReference>
<dbReference type="EMBL" id="JACCJC010000019">
    <property type="protein sequence ID" value="KAF6236333.1"/>
    <property type="molecule type" value="Genomic_DNA"/>
</dbReference>
<protein>
    <recommendedName>
        <fullName evidence="9">Amino acid transporter</fullName>
    </recommendedName>
</protein>
<feature type="transmembrane region" description="Helical" evidence="6">
    <location>
        <begin position="211"/>
        <end position="232"/>
    </location>
</feature>
<feature type="transmembrane region" description="Helical" evidence="6">
    <location>
        <begin position="58"/>
        <end position="75"/>
    </location>
</feature>
<dbReference type="Pfam" id="PF13520">
    <property type="entry name" value="AA_permease_2"/>
    <property type="match status" value="1"/>
</dbReference>
<evidence type="ECO:0000256" key="2">
    <source>
        <dbReference type="ARBA" id="ARBA00022448"/>
    </source>
</evidence>
<feature type="transmembrane region" description="Helical" evidence="6">
    <location>
        <begin position="396"/>
        <end position="414"/>
    </location>
</feature>
<feature type="transmembrane region" description="Helical" evidence="6">
    <location>
        <begin position="95"/>
        <end position="119"/>
    </location>
</feature>
<dbReference type="InterPro" id="IPR002293">
    <property type="entry name" value="AA/rel_permease1"/>
</dbReference>
<keyword evidence="5 6" id="KW-0472">Membrane</keyword>
<dbReference type="RefSeq" id="XP_037165679.1">
    <property type="nucleotide sequence ID" value="XM_037307341.1"/>
</dbReference>
<dbReference type="PANTHER" id="PTHR45649">
    <property type="entry name" value="AMINO-ACID PERMEASE BAT1"/>
    <property type="match status" value="1"/>
</dbReference>
<evidence type="ECO:0000256" key="4">
    <source>
        <dbReference type="ARBA" id="ARBA00022989"/>
    </source>
</evidence>
<feature type="transmembrane region" description="Helical" evidence="6">
    <location>
        <begin position="509"/>
        <end position="528"/>
    </location>
</feature>
<organism evidence="7 8">
    <name type="scientific">Letharia columbiana</name>
    <dbReference type="NCBI Taxonomy" id="112416"/>
    <lineage>
        <taxon>Eukaryota</taxon>
        <taxon>Fungi</taxon>
        <taxon>Dikarya</taxon>
        <taxon>Ascomycota</taxon>
        <taxon>Pezizomycotina</taxon>
        <taxon>Lecanoromycetes</taxon>
        <taxon>OSLEUM clade</taxon>
        <taxon>Lecanoromycetidae</taxon>
        <taxon>Lecanorales</taxon>
        <taxon>Lecanorineae</taxon>
        <taxon>Parmeliaceae</taxon>
        <taxon>Letharia</taxon>
    </lineage>
</organism>
<dbReference type="Proteomes" id="UP000578531">
    <property type="component" value="Unassembled WGS sequence"/>
</dbReference>
<dbReference type="PANTHER" id="PTHR45649:SF1">
    <property type="entry name" value="TRANSPORTER, PUTATIVE (EUROFUNG)-RELATED"/>
    <property type="match status" value="1"/>
</dbReference>
<sequence length="545" mass="58582">MMEKAQEFRALPNPTDADLLHSEVDIKGANSAVEPQNTYDGDEDQLARLGKKQVLKRSFGFWSTLGFSCALLITWEGQLSVFTTGLSNGGPAGLIYGFIIVWIGTLCVFTTLSELASMAPTAGGQYHWVAMLAPKSSQKILSYITGWLTVLGWQAQIASASYLTGTTIQGVVILTCPSYDPQRWHGTLLAWAVVICGLGINTLVSSILAKIETLILILHIVAFVAILIPLVFLGPHSSPQEVFTVFTNAGGWPTQGLSFFVGLVGPVFAFLGTDGAIHISEEVRNAAIIVPRSMILSVLINGTLGFGMLLAMVFCLGNIDTISSTPPTQYPFMAVFAQAVGSNSGGAGMVAVIIFMYVCATTTSLASSSRMTWSFARDRGLPFSEHLSRINRRTSLPLYPIFLTAVFTCLLALINIGSSVAFNDVISLTVGGLYSSYLICCTLLLWRRCTGGIGGSSQDTAQKTGLHWGPFRIPGVLGIAVNIVACAFVIIVIFFSFWPPATPTTAESMNYSVLVFGGIILFSIAYYLTIAHRTYLGPLTEVEVR</sequence>
<evidence type="ECO:0008006" key="9">
    <source>
        <dbReference type="Google" id="ProtNLM"/>
    </source>
</evidence>
<comment type="subcellular location">
    <subcellularLocation>
        <location evidence="1">Membrane</location>
        <topology evidence="1">Multi-pass membrane protein</topology>
    </subcellularLocation>
</comment>
<keyword evidence="2" id="KW-0813">Transport</keyword>
<feature type="transmembrane region" description="Helical" evidence="6">
    <location>
        <begin position="140"/>
        <end position="164"/>
    </location>
</feature>
<evidence type="ECO:0000256" key="1">
    <source>
        <dbReference type="ARBA" id="ARBA00004141"/>
    </source>
</evidence>
<feature type="transmembrane region" description="Helical" evidence="6">
    <location>
        <begin position="476"/>
        <end position="497"/>
    </location>
</feature>
<feature type="transmembrane region" description="Helical" evidence="6">
    <location>
        <begin position="294"/>
        <end position="319"/>
    </location>
</feature>
<evidence type="ECO:0000313" key="7">
    <source>
        <dbReference type="EMBL" id="KAF6236333.1"/>
    </source>
</evidence>
<dbReference type="GO" id="GO:0022857">
    <property type="term" value="F:transmembrane transporter activity"/>
    <property type="evidence" value="ECO:0007669"/>
    <property type="project" value="InterPro"/>
</dbReference>
<keyword evidence="4 6" id="KW-1133">Transmembrane helix</keyword>
<proteinExistence type="predicted"/>
<dbReference type="GO" id="GO:0016020">
    <property type="term" value="C:membrane"/>
    <property type="evidence" value="ECO:0007669"/>
    <property type="project" value="UniProtKB-SubCell"/>
</dbReference>
<evidence type="ECO:0000256" key="3">
    <source>
        <dbReference type="ARBA" id="ARBA00022692"/>
    </source>
</evidence>
<keyword evidence="8" id="KW-1185">Reference proteome</keyword>